<dbReference type="Gene3D" id="2.115.10.20">
    <property type="entry name" value="Glycosyl hydrolase domain, family 43"/>
    <property type="match status" value="1"/>
</dbReference>
<dbReference type="Proteomes" id="UP001596504">
    <property type="component" value="Unassembled WGS sequence"/>
</dbReference>
<feature type="signal peptide" evidence="6">
    <location>
        <begin position="1"/>
        <end position="30"/>
    </location>
</feature>
<dbReference type="PROSITE" id="PS51318">
    <property type="entry name" value="TAT"/>
    <property type="match status" value="1"/>
</dbReference>
<evidence type="ECO:0000313" key="8">
    <source>
        <dbReference type="Proteomes" id="UP001596504"/>
    </source>
</evidence>
<proteinExistence type="inferred from homology"/>
<evidence type="ECO:0000256" key="4">
    <source>
        <dbReference type="ARBA" id="ARBA00023295"/>
    </source>
</evidence>
<evidence type="ECO:0000256" key="6">
    <source>
        <dbReference type="SAM" id="SignalP"/>
    </source>
</evidence>
<dbReference type="SUPFAM" id="SSF75005">
    <property type="entry name" value="Arabinanase/levansucrase/invertase"/>
    <property type="match status" value="1"/>
</dbReference>
<accession>A0ABW2LQK6</accession>
<evidence type="ECO:0000256" key="2">
    <source>
        <dbReference type="ARBA" id="ARBA00022729"/>
    </source>
</evidence>
<dbReference type="InterPro" id="IPR016828">
    <property type="entry name" value="Alpha-L-arabinofuranosidase"/>
</dbReference>
<sequence>MVGDGPAKRSGAMGRRGVLSGILLAGAALAAGGPAAAAEYANPIARRRADPHVLRHSDGYYYFTATVPESDRIVLRRSTTLQGLRTAREHVLWRSHDSGELSSQIFAPEIHRVDGRWYVYFAAGDGGDLWRIRMYALVNSSPDPLSGRWVERGPIDTGWSSFSLDATTFAHRGIRYLVWAQHDRRIDSNTNIYLAPLADPLTPAAPAVLLSQPTFEWERRGHAVNEAPAVIVRNGRVLLTYSASATDANYCLGLLTAPAEADLMDPASWEKSTEPVFASSELTSQYGPGHNSFTVAEDGSSDVLVYHARPYEQVEGDPLLDPNRHTRIQRLRWNPDGTPDFGIPAAD</sequence>
<dbReference type="PANTHER" id="PTHR43817">
    <property type="entry name" value="GLYCOSYL HYDROLASE"/>
    <property type="match status" value="1"/>
</dbReference>
<organism evidence="7 8">
    <name type="scientific">Saccharopolyspora griseoalba</name>
    <dbReference type="NCBI Taxonomy" id="1431848"/>
    <lineage>
        <taxon>Bacteria</taxon>
        <taxon>Bacillati</taxon>
        <taxon>Actinomycetota</taxon>
        <taxon>Actinomycetes</taxon>
        <taxon>Pseudonocardiales</taxon>
        <taxon>Pseudonocardiaceae</taxon>
        <taxon>Saccharopolyspora</taxon>
    </lineage>
</organism>
<keyword evidence="8" id="KW-1185">Reference proteome</keyword>
<name>A0ABW2LQK6_9PSEU</name>
<dbReference type="InterPro" id="IPR006710">
    <property type="entry name" value="Glyco_hydro_43"/>
</dbReference>
<dbReference type="InterPro" id="IPR023296">
    <property type="entry name" value="Glyco_hydro_beta-prop_sf"/>
</dbReference>
<dbReference type="CDD" id="cd18817">
    <property type="entry name" value="GH43f_LbAraf43-like"/>
    <property type="match status" value="1"/>
</dbReference>
<dbReference type="RefSeq" id="WP_380670457.1">
    <property type="nucleotide sequence ID" value="NZ_JBHTCJ010000010.1"/>
</dbReference>
<keyword evidence="3 5" id="KW-0378">Hydrolase</keyword>
<dbReference type="Pfam" id="PF04616">
    <property type="entry name" value="Glyco_hydro_43"/>
    <property type="match status" value="1"/>
</dbReference>
<comment type="caution">
    <text evidence="7">The sequence shown here is derived from an EMBL/GenBank/DDBJ whole genome shotgun (WGS) entry which is preliminary data.</text>
</comment>
<keyword evidence="4 5" id="KW-0326">Glycosidase</keyword>
<protein>
    <submittedName>
        <fullName evidence="7">Family 43 glycosylhydrolase</fullName>
    </submittedName>
</protein>
<evidence type="ECO:0000256" key="5">
    <source>
        <dbReference type="RuleBase" id="RU361187"/>
    </source>
</evidence>
<keyword evidence="2 6" id="KW-0732">Signal</keyword>
<dbReference type="PANTHER" id="PTHR43817:SF1">
    <property type="entry name" value="HYDROLASE, FAMILY 43, PUTATIVE (AFU_ORTHOLOGUE AFUA_3G01660)-RELATED"/>
    <property type="match status" value="1"/>
</dbReference>
<dbReference type="EMBL" id="JBHTCJ010000010">
    <property type="protein sequence ID" value="MFC7343500.1"/>
    <property type="molecule type" value="Genomic_DNA"/>
</dbReference>
<gene>
    <name evidence="7" type="ORF">ACFQRI_19025</name>
</gene>
<reference evidence="8" key="1">
    <citation type="journal article" date="2019" name="Int. J. Syst. Evol. Microbiol.">
        <title>The Global Catalogue of Microorganisms (GCM) 10K type strain sequencing project: providing services to taxonomists for standard genome sequencing and annotation.</title>
        <authorList>
            <consortium name="The Broad Institute Genomics Platform"/>
            <consortium name="The Broad Institute Genome Sequencing Center for Infectious Disease"/>
            <person name="Wu L."/>
            <person name="Ma J."/>
        </authorList>
    </citation>
    <scope>NUCLEOTIDE SEQUENCE [LARGE SCALE GENOMIC DNA]</scope>
    <source>
        <strain evidence="8">WLHS5</strain>
    </source>
</reference>
<evidence type="ECO:0000313" key="7">
    <source>
        <dbReference type="EMBL" id="MFC7343500.1"/>
    </source>
</evidence>
<comment type="similarity">
    <text evidence="1 5">Belongs to the glycosyl hydrolase 43 family.</text>
</comment>
<evidence type="ECO:0000256" key="3">
    <source>
        <dbReference type="ARBA" id="ARBA00022801"/>
    </source>
</evidence>
<dbReference type="PIRSF" id="PIRSF025414">
    <property type="entry name" value="Alpha-L-arabinofuranosidase"/>
    <property type="match status" value="1"/>
</dbReference>
<evidence type="ECO:0000256" key="1">
    <source>
        <dbReference type="ARBA" id="ARBA00009865"/>
    </source>
</evidence>
<dbReference type="InterPro" id="IPR006311">
    <property type="entry name" value="TAT_signal"/>
</dbReference>
<feature type="chain" id="PRO_5045654061" evidence="6">
    <location>
        <begin position="31"/>
        <end position="347"/>
    </location>
</feature>